<comment type="similarity">
    <text evidence="1 4">Belongs to the short-chain dehydrogenases/reductases (SDR) family.</text>
</comment>
<evidence type="ECO:0000313" key="6">
    <source>
        <dbReference type="Proteomes" id="UP000054279"/>
    </source>
</evidence>
<dbReference type="AlphaFoldDB" id="A0A0C9UVT6"/>
<organism evidence="5 6">
    <name type="scientific">Sphaerobolus stellatus (strain SS14)</name>
    <dbReference type="NCBI Taxonomy" id="990650"/>
    <lineage>
        <taxon>Eukaryota</taxon>
        <taxon>Fungi</taxon>
        <taxon>Dikarya</taxon>
        <taxon>Basidiomycota</taxon>
        <taxon>Agaricomycotina</taxon>
        <taxon>Agaricomycetes</taxon>
        <taxon>Phallomycetidae</taxon>
        <taxon>Geastrales</taxon>
        <taxon>Sphaerobolaceae</taxon>
        <taxon>Sphaerobolus</taxon>
    </lineage>
</organism>
<dbReference type="PANTHER" id="PTHR43976">
    <property type="entry name" value="SHORT CHAIN DEHYDROGENASE"/>
    <property type="match status" value="1"/>
</dbReference>
<dbReference type="InterPro" id="IPR036291">
    <property type="entry name" value="NAD(P)-bd_dom_sf"/>
</dbReference>
<protein>
    <recommendedName>
        <fullName evidence="7">NAD(P)-binding protein</fullName>
    </recommendedName>
</protein>
<evidence type="ECO:0000256" key="3">
    <source>
        <dbReference type="ARBA" id="ARBA00023002"/>
    </source>
</evidence>
<evidence type="ECO:0000313" key="5">
    <source>
        <dbReference type="EMBL" id="KIJ47758.1"/>
    </source>
</evidence>
<evidence type="ECO:0000256" key="1">
    <source>
        <dbReference type="ARBA" id="ARBA00006484"/>
    </source>
</evidence>
<keyword evidence="2" id="KW-0521">NADP</keyword>
<dbReference type="GO" id="GO:0016491">
    <property type="term" value="F:oxidoreductase activity"/>
    <property type="evidence" value="ECO:0007669"/>
    <property type="project" value="UniProtKB-KW"/>
</dbReference>
<dbReference type="PANTHER" id="PTHR43976:SF16">
    <property type="entry name" value="SHORT-CHAIN DEHYDROGENASE_REDUCTASE FAMILY PROTEIN"/>
    <property type="match status" value="1"/>
</dbReference>
<dbReference type="CDD" id="cd05374">
    <property type="entry name" value="17beta-HSD-like_SDR_c"/>
    <property type="match status" value="1"/>
</dbReference>
<dbReference type="EMBL" id="KN837100">
    <property type="protein sequence ID" value="KIJ47758.1"/>
    <property type="molecule type" value="Genomic_DNA"/>
</dbReference>
<dbReference type="Proteomes" id="UP000054279">
    <property type="component" value="Unassembled WGS sequence"/>
</dbReference>
<dbReference type="PROSITE" id="PS00061">
    <property type="entry name" value="ADH_SHORT"/>
    <property type="match status" value="1"/>
</dbReference>
<sequence length="287" mass="31362">MSTKQLVWLITGTSTGFGRELTLAALQRGDKVIATARSLGKIKDLEEAGANILELNVTSPLDQLHETAKKAIAFHGHVDVVVNNAAYIAVGALEENTPEETFEQFNTNIFGALNVSRAFLPYMRARKTGTVVWIGSLGGWRGVPNAGLYAATKFAVRGLSETMHAELSPLGLRSLYFDPGYFRTAFLNDGHRQAYVPRIEDYRELTEKANAALAAYNNNQPGDPKKLVQVILDVIRGEGIAEGRELPLGLPLGSDAFAAVKETLTRTDNVLTEWEDVIKSTDFPKNT</sequence>
<evidence type="ECO:0000256" key="4">
    <source>
        <dbReference type="RuleBase" id="RU000363"/>
    </source>
</evidence>
<gene>
    <name evidence="5" type="ORF">M422DRAFT_226126</name>
</gene>
<dbReference type="InterPro" id="IPR020904">
    <property type="entry name" value="Sc_DH/Rdtase_CS"/>
</dbReference>
<reference evidence="5 6" key="1">
    <citation type="submission" date="2014-06" db="EMBL/GenBank/DDBJ databases">
        <title>Evolutionary Origins and Diversification of the Mycorrhizal Mutualists.</title>
        <authorList>
            <consortium name="DOE Joint Genome Institute"/>
            <consortium name="Mycorrhizal Genomics Consortium"/>
            <person name="Kohler A."/>
            <person name="Kuo A."/>
            <person name="Nagy L.G."/>
            <person name="Floudas D."/>
            <person name="Copeland A."/>
            <person name="Barry K.W."/>
            <person name="Cichocki N."/>
            <person name="Veneault-Fourrey C."/>
            <person name="LaButti K."/>
            <person name="Lindquist E.A."/>
            <person name="Lipzen A."/>
            <person name="Lundell T."/>
            <person name="Morin E."/>
            <person name="Murat C."/>
            <person name="Riley R."/>
            <person name="Ohm R."/>
            <person name="Sun H."/>
            <person name="Tunlid A."/>
            <person name="Henrissat B."/>
            <person name="Grigoriev I.V."/>
            <person name="Hibbett D.S."/>
            <person name="Martin F."/>
        </authorList>
    </citation>
    <scope>NUCLEOTIDE SEQUENCE [LARGE SCALE GENOMIC DNA]</scope>
    <source>
        <strain evidence="5 6">SS14</strain>
    </source>
</reference>
<proteinExistence type="inferred from homology"/>
<dbReference type="InterPro" id="IPR051911">
    <property type="entry name" value="SDR_oxidoreductase"/>
</dbReference>
<dbReference type="HOGENOM" id="CLU_010194_2_9_1"/>
<accession>A0A0C9UVT6</accession>
<evidence type="ECO:0000256" key="2">
    <source>
        <dbReference type="ARBA" id="ARBA00022857"/>
    </source>
</evidence>
<dbReference type="PRINTS" id="PR00081">
    <property type="entry name" value="GDHRDH"/>
</dbReference>
<dbReference type="Gene3D" id="3.40.50.720">
    <property type="entry name" value="NAD(P)-binding Rossmann-like Domain"/>
    <property type="match status" value="1"/>
</dbReference>
<dbReference type="PRINTS" id="PR00080">
    <property type="entry name" value="SDRFAMILY"/>
</dbReference>
<dbReference type="OrthoDB" id="1274115at2759"/>
<evidence type="ECO:0008006" key="7">
    <source>
        <dbReference type="Google" id="ProtNLM"/>
    </source>
</evidence>
<keyword evidence="6" id="KW-1185">Reference proteome</keyword>
<dbReference type="SUPFAM" id="SSF51735">
    <property type="entry name" value="NAD(P)-binding Rossmann-fold domains"/>
    <property type="match status" value="1"/>
</dbReference>
<dbReference type="InterPro" id="IPR002347">
    <property type="entry name" value="SDR_fam"/>
</dbReference>
<name>A0A0C9UVT6_SPHS4</name>
<keyword evidence="3" id="KW-0560">Oxidoreductase</keyword>
<dbReference type="Pfam" id="PF00106">
    <property type="entry name" value="adh_short"/>
    <property type="match status" value="1"/>
</dbReference>